<gene>
    <name evidence="7 8" type="primary">lgt</name>
    <name evidence="8" type="ORF">NOI20_12350</name>
</gene>
<evidence type="ECO:0000256" key="5">
    <source>
        <dbReference type="ARBA" id="ARBA00022989"/>
    </source>
</evidence>
<dbReference type="Proteomes" id="UP001227162">
    <property type="component" value="Unassembled WGS sequence"/>
</dbReference>
<keyword evidence="9" id="KW-1185">Reference proteome</keyword>
<evidence type="ECO:0000313" key="9">
    <source>
        <dbReference type="Proteomes" id="UP001227162"/>
    </source>
</evidence>
<dbReference type="GO" id="GO:0042158">
    <property type="term" value="P:lipoprotein biosynthetic process"/>
    <property type="evidence" value="ECO:0007669"/>
    <property type="project" value="UniProtKB-UniRule"/>
</dbReference>
<dbReference type="PANTHER" id="PTHR30589:SF0">
    <property type="entry name" value="PHOSPHATIDYLGLYCEROL--PROLIPOPROTEIN DIACYLGLYCERYL TRANSFERASE"/>
    <property type="match status" value="1"/>
</dbReference>
<feature type="transmembrane region" description="Helical" evidence="7">
    <location>
        <begin position="261"/>
        <end position="288"/>
    </location>
</feature>
<dbReference type="NCBIfam" id="TIGR00544">
    <property type="entry name" value="lgt"/>
    <property type="match status" value="1"/>
</dbReference>
<comment type="catalytic activity">
    <reaction evidence="7">
        <text>L-cysteinyl-[prolipoprotein] + a 1,2-diacyl-sn-glycero-3-phospho-(1'-sn-glycerol) = an S-1,2-diacyl-sn-glyceryl-L-cysteinyl-[prolipoprotein] + sn-glycerol 1-phosphate + H(+)</text>
        <dbReference type="Rhea" id="RHEA:56712"/>
        <dbReference type="Rhea" id="RHEA-COMP:14679"/>
        <dbReference type="Rhea" id="RHEA-COMP:14680"/>
        <dbReference type="ChEBI" id="CHEBI:15378"/>
        <dbReference type="ChEBI" id="CHEBI:29950"/>
        <dbReference type="ChEBI" id="CHEBI:57685"/>
        <dbReference type="ChEBI" id="CHEBI:64716"/>
        <dbReference type="ChEBI" id="CHEBI:140658"/>
        <dbReference type="EC" id="2.5.1.145"/>
    </reaction>
</comment>
<evidence type="ECO:0000256" key="3">
    <source>
        <dbReference type="ARBA" id="ARBA00022679"/>
    </source>
</evidence>
<dbReference type="PANTHER" id="PTHR30589">
    <property type="entry name" value="PROLIPOPROTEIN DIACYLGLYCERYL TRANSFERASE"/>
    <property type="match status" value="1"/>
</dbReference>
<evidence type="ECO:0000313" key="8">
    <source>
        <dbReference type="EMBL" id="MDQ2094905.1"/>
    </source>
</evidence>
<keyword evidence="3 7" id="KW-0808">Transferase</keyword>
<keyword evidence="4 7" id="KW-0812">Transmembrane</keyword>
<comment type="caution">
    <text evidence="8">The sequence shown here is derived from an EMBL/GenBank/DDBJ whole genome shotgun (WGS) entry which is preliminary data.</text>
</comment>
<dbReference type="Pfam" id="PF01790">
    <property type="entry name" value="LGT"/>
    <property type="match status" value="1"/>
</dbReference>
<feature type="transmembrane region" description="Helical" evidence="7">
    <location>
        <begin position="196"/>
        <end position="215"/>
    </location>
</feature>
<protein>
    <recommendedName>
        <fullName evidence="7">Phosphatidylglycerol--prolipoprotein diacylglyceryl transferase</fullName>
        <ecNumber evidence="7">2.5.1.145</ecNumber>
    </recommendedName>
</protein>
<keyword evidence="2 7" id="KW-1003">Cell membrane</keyword>
<evidence type="ECO:0000256" key="1">
    <source>
        <dbReference type="ARBA" id="ARBA00007150"/>
    </source>
</evidence>
<reference evidence="8" key="2">
    <citation type="submission" date="2023-04" db="EMBL/GenBank/DDBJ databases">
        <title>'Rhodoalgimonas zhirmunskyi' gen. nov., isolated from a red alga.</title>
        <authorList>
            <person name="Nedashkovskaya O.I."/>
            <person name="Otstavnykh N.Y."/>
            <person name="Bystritskaya E.P."/>
            <person name="Balabanova L.A."/>
            <person name="Isaeva M.P."/>
        </authorList>
    </citation>
    <scope>NUCLEOTIDE SEQUENCE</scope>
    <source>
        <strain evidence="8">10Alg 79</strain>
    </source>
</reference>
<evidence type="ECO:0000256" key="4">
    <source>
        <dbReference type="ARBA" id="ARBA00022692"/>
    </source>
</evidence>
<comment type="subcellular location">
    <subcellularLocation>
        <location evidence="7">Cell membrane</location>
        <topology evidence="7">Multi-pass membrane protein</topology>
    </subcellularLocation>
</comment>
<accession>A0AAJ1UAK8</accession>
<feature type="transmembrane region" description="Helical" evidence="7">
    <location>
        <begin position="222"/>
        <end position="241"/>
    </location>
</feature>
<evidence type="ECO:0000256" key="6">
    <source>
        <dbReference type="ARBA" id="ARBA00023136"/>
    </source>
</evidence>
<comment type="similarity">
    <text evidence="1 7">Belongs to the Lgt family.</text>
</comment>
<dbReference type="EMBL" id="JANFFA010000003">
    <property type="protein sequence ID" value="MDQ2094905.1"/>
    <property type="molecule type" value="Genomic_DNA"/>
</dbReference>
<evidence type="ECO:0000256" key="7">
    <source>
        <dbReference type="HAMAP-Rule" id="MF_01147"/>
    </source>
</evidence>
<name>A0AAJ1UAK8_9RHOB</name>
<dbReference type="EC" id="2.5.1.145" evidence="7"/>
<keyword evidence="6 7" id="KW-0472">Membrane</keyword>
<evidence type="ECO:0000256" key="2">
    <source>
        <dbReference type="ARBA" id="ARBA00022475"/>
    </source>
</evidence>
<feature type="transmembrane region" description="Helical" evidence="7">
    <location>
        <begin position="139"/>
        <end position="157"/>
    </location>
</feature>
<feature type="binding site" evidence="7">
    <location>
        <position position="152"/>
    </location>
    <ligand>
        <name>a 1,2-diacyl-sn-glycero-3-phospho-(1'-sn-glycerol)</name>
        <dbReference type="ChEBI" id="CHEBI:64716"/>
    </ligand>
</feature>
<comment type="function">
    <text evidence="7">Catalyzes the transfer of the diacylglyceryl group from phosphatidylglycerol to the sulfhydryl group of the N-terminal cysteine of a prolipoprotein, the first step in the formation of mature lipoproteins.</text>
</comment>
<dbReference type="GO" id="GO:0005886">
    <property type="term" value="C:plasma membrane"/>
    <property type="evidence" value="ECO:0007669"/>
    <property type="project" value="UniProtKB-SubCell"/>
</dbReference>
<dbReference type="AlphaFoldDB" id="A0AAJ1UAK8"/>
<proteinExistence type="inferred from homology"/>
<feature type="transmembrane region" description="Helical" evidence="7">
    <location>
        <begin position="69"/>
        <end position="89"/>
    </location>
</feature>
<sequence>MSALIPFPDISRELFSFDLFGIHIALRYYALAYILGIIIAWRLTVHALRKPRLWPADTPPISGEKLDDLVTWIILGIILGGRIGYVLFYNPSYFLENPSHIPMVWEGGMAFHGGFLGVVIAAWLFTLRHNIPKLPLTDAIALGVPWGLLLGRVANFINGELWGRPTDLPWAVAFPGAAAQDCPDITGICGRHPSQLYEAGLEGLLLGLLLLWLAFARNGFKAPGLVSGTFFLGYGAARFFVEFFRQADEQFISPENPMGYILHSGGYGITMGQLLSLPMILVGLYLLLRARRPTPA</sequence>
<comment type="pathway">
    <text evidence="7">Protein modification; lipoprotein biosynthesis (diacylglyceryl transfer).</text>
</comment>
<feature type="transmembrane region" description="Helical" evidence="7">
    <location>
        <begin position="20"/>
        <end position="43"/>
    </location>
</feature>
<organism evidence="8 9">
    <name type="scientific">Rhodalgimonas zhirmunskyi</name>
    <dbReference type="NCBI Taxonomy" id="2964767"/>
    <lineage>
        <taxon>Bacteria</taxon>
        <taxon>Pseudomonadati</taxon>
        <taxon>Pseudomonadota</taxon>
        <taxon>Alphaproteobacteria</taxon>
        <taxon>Rhodobacterales</taxon>
        <taxon>Roseobacteraceae</taxon>
        <taxon>Rhodalgimonas</taxon>
    </lineage>
</organism>
<dbReference type="PROSITE" id="PS01311">
    <property type="entry name" value="LGT"/>
    <property type="match status" value="1"/>
</dbReference>
<dbReference type="RefSeq" id="WP_317626513.1">
    <property type="nucleotide sequence ID" value="NZ_JANFFA010000003.1"/>
</dbReference>
<keyword evidence="5 7" id="KW-1133">Transmembrane helix</keyword>
<dbReference type="GO" id="GO:0008961">
    <property type="term" value="F:phosphatidylglycerol-prolipoprotein diacylglyceryl transferase activity"/>
    <property type="evidence" value="ECO:0007669"/>
    <property type="project" value="UniProtKB-UniRule"/>
</dbReference>
<reference evidence="8" key="1">
    <citation type="submission" date="2022-07" db="EMBL/GenBank/DDBJ databases">
        <authorList>
            <person name="Otstavnykh N."/>
            <person name="Isaeva M."/>
            <person name="Bystritskaya E."/>
        </authorList>
    </citation>
    <scope>NUCLEOTIDE SEQUENCE</scope>
    <source>
        <strain evidence="8">10Alg 79</strain>
    </source>
</reference>
<dbReference type="HAMAP" id="MF_01147">
    <property type="entry name" value="Lgt"/>
    <property type="match status" value="1"/>
</dbReference>
<feature type="transmembrane region" description="Helical" evidence="7">
    <location>
        <begin position="109"/>
        <end position="127"/>
    </location>
</feature>
<dbReference type="InterPro" id="IPR001640">
    <property type="entry name" value="Lgt"/>
</dbReference>